<dbReference type="PANTHER" id="PTHR42847:SF4">
    <property type="entry name" value="ALKANESULFONATE MONOOXYGENASE-RELATED"/>
    <property type="match status" value="1"/>
</dbReference>
<keyword evidence="7" id="KW-1185">Reference proteome</keyword>
<dbReference type="Pfam" id="PF00296">
    <property type="entry name" value="Bac_luciferase"/>
    <property type="match status" value="1"/>
</dbReference>
<dbReference type="SUPFAM" id="SSF51679">
    <property type="entry name" value="Bacterial luciferase-like"/>
    <property type="match status" value="1"/>
</dbReference>
<evidence type="ECO:0000313" key="6">
    <source>
        <dbReference type="EMBL" id="MCP2263924.1"/>
    </source>
</evidence>
<dbReference type="EMBL" id="JAMTCS010000003">
    <property type="protein sequence ID" value="MCP2263924.1"/>
    <property type="molecule type" value="Genomic_DNA"/>
</dbReference>
<organism evidence="6 7">
    <name type="scientific">Promicromonospora thailandica</name>
    <dbReference type="NCBI Taxonomy" id="765201"/>
    <lineage>
        <taxon>Bacteria</taxon>
        <taxon>Bacillati</taxon>
        <taxon>Actinomycetota</taxon>
        <taxon>Actinomycetes</taxon>
        <taxon>Micrococcales</taxon>
        <taxon>Promicromonosporaceae</taxon>
        <taxon>Promicromonospora</taxon>
    </lineage>
</organism>
<dbReference type="PANTHER" id="PTHR42847">
    <property type="entry name" value="ALKANESULFONATE MONOOXYGENASE"/>
    <property type="match status" value="1"/>
</dbReference>
<reference evidence="6" key="1">
    <citation type="submission" date="2022-06" db="EMBL/GenBank/DDBJ databases">
        <title>Genomic Encyclopedia of Archaeal and Bacterial Type Strains, Phase II (KMG-II): from individual species to whole genera.</title>
        <authorList>
            <person name="Goeker M."/>
        </authorList>
    </citation>
    <scope>NUCLEOTIDE SEQUENCE</scope>
    <source>
        <strain evidence="6">DSM 26652</strain>
    </source>
</reference>
<dbReference type="RefSeq" id="WP_253833771.1">
    <property type="nucleotide sequence ID" value="NZ_JAMTCS010000003.1"/>
</dbReference>
<evidence type="ECO:0000259" key="5">
    <source>
        <dbReference type="Pfam" id="PF00296"/>
    </source>
</evidence>
<keyword evidence="3" id="KW-0560">Oxidoreductase</keyword>
<accession>A0A9X2FZA7</accession>
<proteinExistence type="predicted"/>
<dbReference type="GO" id="GO:0046306">
    <property type="term" value="P:alkanesulfonate catabolic process"/>
    <property type="evidence" value="ECO:0007669"/>
    <property type="project" value="TreeGrafter"/>
</dbReference>
<evidence type="ECO:0000256" key="4">
    <source>
        <dbReference type="ARBA" id="ARBA00023033"/>
    </source>
</evidence>
<dbReference type="InterPro" id="IPR019923">
    <property type="entry name" value="Lucif-like_OxRdtase_MSMEG_2516"/>
</dbReference>
<evidence type="ECO:0000256" key="1">
    <source>
        <dbReference type="ARBA" id="ARBA00022630"/>
    </source>
</evidence>
<sequence>MSTRTIRFGVVSHSHAPVPVLTEEARRAQQAGFDVFMLADHLGMNAPLPPLVAVAAAAPSIRVGTHVLNSSFYRPALLARDLAGVDSATDGRLEIGLGSGYVEAEFAEAGLPFPSPRERVDHLAWTATELRRLLSDPDYSPAPVQAPPPIMIGGNGDRVLTTAAAHADIVAFNTLGTRDDLTERVRFLLRQAGDRADGLELSFGFFQTGLDDPDDLSIMRLLVPGADDDELRSRAVYLGGPVERAAETILSMRDELGITYFTLNYTPGVRWESLAALVAAVG</sequence>
<protein>
    <submittedName>
        <fullName evidence="6">F420-dependent oxidoreductase, MSMEG_2516 family</fullName>
    </submittedName>
</protein>
<dbReference type="InterPro" id="IPR011251">
    <property type="entry name" value="Luciferase-like_dom"/>
</dbReference>
<keyword evidence="2" id="KW-0288">FMN</keyword>
<dbReference type="Gene3D" id="3.20.20.30">
    <property type="entry name" value="Luciferase-like domain"/>
    <property type="match status" value="1"/>
</dbReference>
<dbReference type="CDD" id="cd01097">
    <property type="entry name" value="Tetrahydromethanopterin_reductase"/>
    <property type="match status" value="1"/>
</dbReference>
<evidence type="ECO:0000256" key="3">
    <source>
        <dbReference type="ARBA" id="ARBA00023002"/>
    </source>
</evidence>
<evidence type="ECO:0000313" key="7">
    <source>
        <dbReference type="Proteomes" id="UP001139493"/>
    </source>
</evidence>
<dbReference type="Proteomes" id="UP001139493">
    <property type="component" value="Unassembled WGS sequence"/>
</dbReference>
<comment type="caution">
    <text evidence="6">The sequence shown here is derived from an EMBL/GenBank/DDBJ whole genome shotgun (WGS) entry which is preliminary data.</text>
</comment>
<dbReference type="NCBIfam" id="TIGR03621">
    <property type="entry name" value="F420_MSMEG_2516"/>
    <property type="match status" value="1"/>
</dbReference>
<dbReference type="GO" id="GO:0008726">
    <property type="term" value="F:alkanesulfonate monooxygenase activity"/>
    <property type="evidence" value="ECO:0007669"/>
    <property type="project" value="TreeGrafter"/>
</dbReference>
<dbReference type="InterPro" id="IPR036661">
    <property type="entry name" value="Luciferase-like_sf"/>
</dbReference>
<gene>
    <name evidence="6" type="ORF">APR03_001260</name>
</gene>
<evidence type="ECO:0000256" key="2">
    <source>
        <dbReference type="ARBA" id="ARBA00022643"/>
    </source>
</evidence>
<dbReference type="InterPro" id="IPR050172">
    <property type="entry name" value="SsuD_RutA_monooxygenase"/>
</dbReference>
<keyword evidence="1" id="KW-0285">Flavoprotein</keyword>
<name>A0A9X2FZA7_9MICO</name>
<dbReference type="AlphaFoldDB" id="A0A9X2FZA7"/>
<keyword evidence="4" id="KW-0503">Monooxygenase</keyword>
<feature type="domain" description="Luciferase-like" evidence="5">
    <location>
        <begin position="17"/>
        <end position="203"/>
    </location>
</feature>